<dbReference type="Pfam" id="PF13927">
    <property type="entry name" value="Ig_3"/>
    <property type="match status" value="1"/>
</dbReference>
<dbReference type="Gene3D" id="2.60.40.10">
    <property type="entry name" value="Immunoglobulins"/>
    <property type="match status" value="2"/>
</dbReference>
<dbReference type="OrthoDB" id="6138780at2759"/>
<accession>T1KTT8</accession>
<dbReference type="eggNOG" id="KOG3510">
    <property type="taxonomic scope" value="Eukaryota"/>
</dbReference>
<dbReference type="InterPro" id="IPR003598">
    <property type="entry name" value="Ig_sub2"/>
</dbReference>
<dbReference type="GO" id="GO:0008046">
    <property type="term" value="F:axon guidance receptor activity"/>
    <property type="evidence" value="ECO:0007669"/>
    <property type="project" value="TreeGrafter"/>
</dbReference>
<dbReference type="SUPFAM" id="SSF48726">
    <property type="entry name" value="Immunoglobulin"/>
    <property type="match status" value="2"/>
</dbReference>
<dbReference type="SMART" id="SM00408">
    <property type="entry name" value="IGc2"/>
    <property type="match status" value="2"/>
</dbReference>
<dbReference type="GO" id="GO:0007156">
    <property type="term" value="P:homophilic cell adhesion via plasma membrane adhesion molecules"/>
    <property type="evidence" value="ECO:0007669"/>
    <property type="project" value="TreeGrafter"/>
</dbReference>
<dbReference type="InterPro" id="IPR007110">
    <property type="entry name" value="Ig-like_dom"/>
</dbReference>
<reference evidence="7" key="1">
    <citation type="submission" date="2011-08" db="EMBL/GenBank/DDBJ databases">
        <authorList>
            <person name="Rombauts S."/>
        </authorList>
    </citation>
    <scope>NUCLEOTIDE SEQUENCE</scope>
    <source>
        <strain evidence="7">London</strain>
    </source>
</reference>
<feature type="domain" description="Ig-like" evidence="5">
    <location>
        <begin position="42"/>
        <end position="147"/>
    </location>
</feature>
<protein>
    <recommendedName>
        <fullName evidence="5">Ig-like domain-containing protein</fullName>
    </recommendedName>
</protein>
<dbReference type="InterPro" id="IPR013783">
    <property type="entry name" value="Ig-like_fold"/>
</dbReference>
<evidence type="ECO:0000259" key="5">
    <source>
        <dbReference type="PROSITE" id="PS50835"/>
    </source>
</evidence>
<dbReference type="STRING" id="32264.T1KTT8"/>
<dbReference type="PROSITE" id="PS50835">
    <property type="entry name" value="IG_LIKE"/>
    <property type="match status" value="2"/>
</dbReference>
<dbReference type="Pfam" id="PF07679">
    <property type="entry name" value="I-set"/>
    <property type="match status" value="1"/>
</dbReference>
<name>T1KTT8_TETUR</name>
<dbReference type="InterPro" id="IPR036179">
    <property type="entry name" value="Ig-like_dom_sf"/>
</dbReference>
<keyword evidence="3" id="KW-0393">Immunoglobulin domain</keyword>
<dbReference type="PANTHER" id="PTHR45080:SF8">
    <property type="entry name" value="IG-LIKE DOMAIN-CONTAINING PROTEIN"/>
    <property type="match status" value="1"/>
</dbReference>
<evidence type="ECO:0000256" key="4">
    <source>
        <dbReference type="SAM" id="SignalP"/>
    </source>
</evidence>
<keyword evidence="7" id="KW-1185">Reference proteome</keyword>
<reference evidence="6" key="2">
    <citation type="submission" date="2015-06" db="UniProtKB">
        <authorList>
            <consortium name="EnsemblMetazoa"/>
        </authorList>
    </citation>
    <scope>IDENTIFICATION</scope>
</reference>
<dbReference type="GO" id="GO:0043025">
    <property type="term" value="C:neuronal cell body"/>
    <property type="evidence" value="ECO:0007669"/>
    <property type="project" value="TreeGrafter"/>
</dbReference>
<evidence type="ECO:0000313" key="6">
    <source>
        <dbReference type="EnsemblMetazoa" id="tetur21g00980.1"/>
    </source>
</evidence>
<dbReference type="GO" id="GO:0005886">
    <property type="term" value="C:plasma membrane"/>
    <property type="evidence" value="ECO:0007669"/>
    <property type="project" value="TreeGrafter"/>
</dbReference>
<dbReference type="EnsemblMetazoa" id="tetur21g00980.1">
    <property type="protein sequence ID" value="tetur21g00980.1"/>
    <property type="gene ID" value="tetur21g00980"/>
</dbReference>
<dbReference type="PANTHER" id="PTHR45080">
    <property type="entry name" value="CONTACTIN 5"/>
    <property type="match status" value="1"/>
</dbReference>
<dbReference type="EMBL" id="CAEY01000546">
    <property type="status" value="NOT_ANNOTATED_CDS"/>
    <property type="molecule type" value="Genomic_DNA"/>
</dbReference>
<sequence length="267" mass="29965">MFIGLIVLVIISLAAAKPFNPKLDSSAASESRPKHVKSRREPYVRWQHEPASNLILIAGQKHTIECEAAGSPPPKIIWLKNGQRINMDDQAIYGNSDIVDTSETPELGLSITRSKLYLGCVKPEDTGLYTCVADNNHEKIIAESQIKVLPSLKSSPFSSYTECTANELKKPQIAMWTHTRIENLDSPVILFCRTDGRTEAQIKWINSDGRELTPFTVDGKYDILSNGDLLIRKVTWDDMGSYYCVAENQYGQDKIESFLYPSQPDKQ</sequence>
<dbReference type="InterPro" id="IPR013098">
    <property type="entry name" value="Ig_I-set"/>
</dbReference>
<dbReference type="CDD" id="cd00096">
    <property type="entry name" value="Ig"/>
    <property type="match status" value="1"/>
</dbReference>
<dbReference type="KEGG" id="tut:107367278"/>
<dbReference type="InterPro" id="IPR003599">
    <property type="entry name" value="Ig_sub"/>
</dbReference>
<organism evidence="6 7">
    <name type="scientific">Tetranychus urticae</name>
    <name type="common">Two-spotted spider mite</name>
    <dbReference type="NCBI Taxonomy" id="32264"/>
    <lineage>
        <taxon>Eukaryota</taxon>
        <taxon>Metazoa</taxon>
        <taxon>Ecdysozoa</taxon>
        <taxon>Arthropoda</taxon>
        <taxon>Chelicerata</taxon>
        <taxon>Arachnida</taxon>
        <taxon>Acari</taxon>
        <taxon>Acariformes</taxon>
        <taxon>Trombidiformes</taxon>
        <taxon>Prostigmata</taxon>
        <taxon>Eleutherengona</taxon>
        <taxon>Raphignathae</taxon>
        <taxon>Tetranychoidea</taxon>
        <taxon>Tetranychidae</taxon>
        <taxon>Tetranychus</taxon>
    </lineage>
</organism>
<evidence type="ECO:0000313" key="7">
    <source>
        <dbReference type="Proteomes" id="UP000015104"/>
    </source>
</evidence>
<dbReference type="AlphaFoldDB" id="T1KTT8"/>
<dbReference type="GO" id="GO:0030424">
    <property type="term" value="C:axon"/>
    <property type="evidence" value="ECO:0007669"/>
    <property type="project" value="TreeGrafter"/>
</dbReference>
<dbReference type="HOGENOM" id="CLU_072416_1_0_1"/>
<gene>
    <name evidence="6" type="primary">107367278</name>
</gene>
<dbReference type="GO" id="GO:0050808">
    <property type="term" value="P:synapse organization"/>
    <property type="evidence" value="ECO:0007669"/>
    <property type="project" value="TreeGrafter"/>
</dbReference>
<keyword evidence="2" id="KW-1015">Disulfide bond</keyword>
<dbReference type="InterPro" id="IPR050958">
    <property type="entry name" value="Cell_Adh-Cytoskel_Orgn"/>
</dbReference>
<dbReference type="OMA" id="QTADWED"/>
<keyword evidence="1 4" id="KW-0732">Signal</keyword>
<dbReference type="Proteomes" id="UP000015104">
    <property type="component" value="Unassembled WGS sequence"/>
</dbReference>
<feature type="domain" description="Ig-like" evidence="5">
    <location>
        <begin position="171"/>
        <end position="256"/>
    </location>
</feature>
<dbReference type="SMART" id="SM00409">
    <property type="entry name" value="IG"/>
    <property type="match status" value="2"/>
</dbReference>
<evidence type="ECO:0000256" key="2">
    <source>
        <dbReference type="ARBA" id="ARBA00023157"/>
    </source>
</evidence>
<evidence type="ECO:0000256" key="1">
    <source>
        <dbReference type="ARBA" id="ARBA00022729"/>
    </source>
</evidence>
<feature type="signal peptide" evidence="4">
    <location>
        <begin position="1"/>
        <end position="16"/>
    </location>
</feature>
<feature type="chain" id="PRO_5004581115" description="Ig-like domain-containing protein" evidence="4">
    <location>
        <begin position="17"/>
        <end position="267"/>
    </location>
</feature>
<evidence type="ECO:0000256" key="3">
    <source>
        <dbReference type="ARBA" id="ARBA00023319"/>
    </source>
</evidence>
<proteinExistence type="predicted"/>